<feature type="transmembrane region" description="Helical" evidence="1">
    <location>
        <begin position="143"/>
        <end position="165"/>
    </location>
</feature>
<evidence type="ECO:0000313" key="2">
    <source>
        <dbReference type="EMBL" id="AGU15370.1"/>
    </source>
</evidence>
<protein>
    <recommendedName>
        <fullName evidence="4">TIGR02234 family membrane protein</fullName>
    </recommendedName>
</protein>
<keyword evidence="3" id="KW-1185">Reference proteome</keyword>
<keyword evidence="1" id="KW-1133">Transmembrane helix</keyword>
<dbReference type="OrthoDB" id="4372702at2"/>
<dbReference type="NCBIfam" id="TIGR02234">
    <property type="entry name" value="trp_oprn_chp"/>
    <property type="match status" value="1"/>
</dbReference>
<organism evidence="2 3">
    <name type="scientific">Corynebacterium argentoratense DSM 44202</name>
    <dbReference type="NCBI Taxonomy" id="1348662"/>
    <lineage>
        <taxon>Bacteria</taxon>
        <taxon>Bacillati</taxon>
        <taxon>Actinomycetota</taxon>
        <taxon>Actinomycetes</taxon>
        <taxon>Mycobacteriales</taxon>
        <taxon>Corynebacteriaceae</taxon>
        <taxon>Corynebacterium</taxon>
    </lineage>
</organism>
<reference evidence="2 3" key="1">
    <citation type="journal article" date="2013" name="Genome Announc.">
        <title>Whole-Genome Sequence of the Clinical Strain Corynebacterium argentoratense DSM 44202, Isolated from a Human Throat Specimen.</title>
        <authorList>
            <person name="Bomholt C."/>
            <person name="Glaub A."/>
            <person name="Gravermann K."/>
            <person name="Albersmeier A."/>
            <person name="Brinkrolf K."/>
            <person name="Ruckert C."/>
            <person name="Tauch A."/>
        </authorList>
    </citation>
    <scope>NUCLEOTIDE SEQUENCE [LARGE SCALE GENOMIC DNA]</scope>
    <source>
        <strain evidence="2">DSM 44202</strain>
    </source>
</reference>
<dbReference type="AlphaFoldDB" id="U3GV26"/>
<evidence type="ECO:0000256" key="1">
    <source>
        <dbReference type="SAM" id="Phobius"/>
    </source>
</evidence>
<dbReference type="HOGENOM" id="CLU_084749_0_1_11"/>
<dbReference type="InterPro" id="IPR011746">
    <property type="entry name" value="Trp_synth-assoc_CHP"/>
</dbReference>
<gene>
    <name evidence="2" type="ORF">CARG_06230</name>
</gene>
<keyword evidence="1" id="KW-0812">Transmembrane</keyword>
<proteinExistence type="predicted"/>
<evidence type="ECO:0000313" key="3">
    <source>
        <dbReference type="Proteomes" id="UP000016943"/>
    </source>
</evidence>
<keyword evidence="1" id="KW-0472">Membrane</keyword>
<sequence>MTSRRVAAAIFLAVAGVVVWVASRMTWIVVESVDDKSGDKTSVVVGSLWSSELVAVALLLFVCAVAAMALRPMGRRVAGVIGALAGAGASWQALGLLTGEPDASRVRSLLTVGDSAVGGAAQSADQVNHISQWADIVSVEPQVWGPVVALLGCALAVVSGVVVALRPGVVASGDRYERAAYRSTDAAEAEDDDASRALWDALDADIDPTRDN</sequence>
<feature type="transmembrane region" description="Helical" evidence="1">
    <location>
        <begin position="77"/>
        <end position="97"/>
    </location>
</feature>
<dbReference type="RefSeq" id="WP_020976528.1">
    <property type="nucleotide sequence ID" value="NC_022198.1"/>
</dbReference>
<dbReference type="STRING" id="1348662.CARG_06230"/>
<dbReference type="InterPro" id="IPR019051">
    <property type="entry name" value="Trp_biosyn_TM_oprn/chp"/>
</dbReference>
<dbReference type="Pfam" id="PF09534">
    <property type="entry name" value="Trp_oprn_chp"/>
    <property type="match status" value="1"/>
</dbReference>
<feature type="transmembrane region" description="Helical" evidence="1">
    <location>
        <begin position="48"/>
        <end position="70"/>
    </location>
</feature>
<dbReference type="KEGG" id="caz:CARG_06230"/>
<dbReference type="GeneID" id="78250018"/>
<name>U3GV26_9CORY</name>
<dbReference type="Proteomes" id="UP000016943">
    <property type="component" value="Chromosome"/>
</dbReference>
<evidence type="ECO:0008006" key="4">
    <source>
        <dbReference type="Google" id="ProtNLM"/>
    </source>
</evidence>
<dbReference type="PATRIC" id="fig|1348662.3.peg.1220"/>
<dbReference type="eggNOG" id="ENOG5033A40">
    <property type="taxonomic scope" value="Bacteria"/>
</dbReference>
<dbReference type="EMBL" id="CP006365">
    <property type="protein sequence ID" value="AGU15370.1"/>
    <property type="molecule type" value="Genomic_DNA"/>
</dbReference>
<accession>U3GV26</accession>